<dbReference type="PANTHER" id="PTHR23501">
    <property type="entry name" value="MAJOR FACILITATOR SUPERFAMILY"/>
    <property type="match status" value="1"/>
</dbReference>
<keyword evidence="4 6" id="KW-0472">Membrane</keyword>
<dbReference type="InterPro" id="IPR011701">
    <property type="entry name" value="MFS"/>
</dbReference>
<evidence type="ECO:0000313" key="8">
    <source>
        <dbReference type="EMBL" id="PLB34877.1"/>
    </source>
</evidence>
<feature type="compositionally biased region" description="Polar residues" evidence="5">
    <location>
        <begin position="9"/>
        <end position="19"/>
    </location>
</feature>
<evidence type="ECO:0000256" key="6">
    <source>
        <dbReference type="SAM" id="Phobius"/>
    </source>
</evidence>
<feature type="transmembrane region" description="Helical" evidence="6">
    <location>
        <begin position="160"/>
        <end position="183"/>
    </location>
</feature>
<evidence type="ECO:0000256" key="5">
    <source>
        <dbReference type="SAM" id="MobiDB-lite"/>
    </source>
</evidence>
<feature type="transmembrane region" description="Helical" evidence="6">
    <location>
        <begin position="127"/>
        <end position="148"/>
    </location>
</feature>
<feature type="transmembrane region" description="Helical" evidence="6">
    <location>
        <begin position="102"/>
        <end position="120"/>
    </location>
</feature>
<keyword evidence="9" id="KW-1185">Reference proteome</keyword>
<keyword evidence="3 6" id="KW-1133">Transmembrane helix</keyword>
<comment type="subcellular location">
    <subcellularLocation>
        <location evidence="1">Membrane</location>
        <topology evidence="1">Multi-pass membrane protein</topology>
    </subcellularLocation>
</comment>
<evidence type="ECO:0000256" key="3">
    <source>
        <dbReference type="ARBA" id="ARBA00022989"/>
    </source>
</evidence>
<feature type="transmembrane region" description="Helical" evidence="6">
    <location>
        <begin position="504"/>
        <end position="523"/>
    </location>
</feature>
<feature type="transmembrane region" description="Helical" evidence="6">
    <location>
        <begin position="301"/>
        <end position="323"/>
    </location>
</feature>
<feature type="transmembrane region" description="Helical" evidence="6">
    <location>
        <begin position="190"/>
        <end position="210"/>
    </location>
</feature>
<dbReference type="GO" id="GO:0000329">
    <property type="term" value="C:fungal-type vacuole membrane"/>
    <property type="evidence" value="ECO:0007669"/>
    <property type="project" value="TreeGrafter"/>
</dbReference>
<evidence type="ECO:0000256" key="1">
    <source>
        <dbReference type="ARBA" id="ARBA00004141"/>
    </source>
</evidence>
<dbReference type="GO" id="GO:0015174">
    <property type="term" value="F:basic amino acid transmembrane transporter activity"/>
    <property type="evidence" value="ECO:0007669"/>
    <property type="project" value="TreeGrafter"/>
</dbReference>
<protein>
    <submittedName>
        <fullName evidence="8">Putative transporter</fullName>
    </submittedName>
</protein>
<dbReference type="RefSeq" id="XP_024668889.1">
    <property type="nucleotide sequence ID" value="XM_024817985.1"/>
</dbReference>
<dbReference type="EMBL" id="KZ559171">
    <property type="protein sequence ID" value="PLB34877.1"/>
    <property type="molecule type" value="Genomic_DNA"/>
</dbReference>
<evidence type="ECO:0000256" key="4">
    <source>
        <dbReference type="ARBA" id="ARBA00023136"/>
    </source>
</evidence>
<feature type="transmembrane region" description="Helical" evidence="6">
    <location>
        <begin position="36"/>
        <end position="60"/>
    </location>
</feature>
<dbReference type="InterPro" id="IPR020846">
    <property type="entry name" value="MFS_dom"/>
</dbReference>
<proteinExistence type="predicted"/>
<dbReference type="InterPro" id="IPR036259">
    <property type="entry name" value="MFS_trans_sf"/>
</dbReference>
<dbReference type="STRING" id="41067.A0A2I2F2N5"/>
<reference evidence="8 9" key="1">
    <citation type="submission" date="2017-12" db="EMBL/GenBank/DDBJ databases">
        <authorList>
            <consortium name="DOE Joint Genome Institute"/>
            <person name="Haridas S."/>
            <person name="Kjaerbolling I."/>
            <person name="Vesth T.C."/>
            <person name="Frisvad J.C."/>
            <person name="Nybo J.L."/>
            <person name="Theobald S."/>
            <person name="Kuo A."/>
            <person name="Bowyer P."/>
            <person name="Matsuda Y."/>
            <person name="Mondo S."/>
            <person name="Lyhne E.K."/>
            <person name="Kogle M.E."/>
            <person name="Clum A."/>
            <person name="Lipzen A."/>
            <person name="Salamov A."/>
            <person name="Ngan C.Y."/>
            <person name="Daum C."/>
            <person name="Chiniquy J."/>
            <person name="Barry K."/>
            <person name="LaButti K."/>
            <person name="Simmons B.A."/>
            <person name="Magnuson J.K."/>
            <person name="Mortensen U.H."/>
            <person name="Larsen T.O."/>
            <person name="Grigoriev I.V."/>
            <person name="Baker S.E."/>
            <person name="Andersen M.R."/>
            <person name="Nordberg H.P."/>
            <person name="Cantor M.N."/>
            <person name="Hua S.X."/>
        </authorList>
    </citation>
    <scope>NUCLEOTIDE SEQUENCE [LARGE SCALE GENOMIC DNA]</scope>
    <source>
        <strain evidence="8 9">CBS 102.13</strain>
    </source>
</reference>
<dbReference type="PANTHER" id="PTHR23501:SF33">
    <property type="entry name" value="MAJOR FACILITATOR SUPERFAMILY (MFS) PROFILE DOMAIN-CONTAINING PROTEIN"/>
    <property type="match status" value="1"/>
</dbReference>
<feature type="transmembrane region" description="Helical" evidence="6">
    <location>
        <begin position="230"/>
        <end position="251"/>
    </location>
</feature>
<evidence type="ECO:0000259" key="7">
    <source>
        <dbReference type="PROSITE" id="PS50850"/>
    </source>
</evidence>
<feature type="region of interest" description="Disordered" evidence="5">
    <location>
        <begin position="1"/>
        <end position="27"/>
    </location>
</feature>
<gene>
    <name evidence="8" type="ORF">BDW47DRAFT_133991</name>
</gene>
<name>A0A2I2F2N5_ASPCN</name>
<dbReference type="OrthoDB" id="6770063at2759"/>
<accession>A0A2I2F2N5</accession>
<evidence type="ECO:0000256" key="2">
    <source>
        <dbReference type="ARBA" id="ARBA00022692"/>
    </source>
</evidence>
<dbReference type="GeneID" id="36525145"/>
<feature type="transmembrane region" description="Helical" evidence="6">
    <location>
        <begin position="439"/>
        <end position="456"/>
    </location>
</feature>
<feature type="transmembrane region" description="Helical" evidence="6">
    <location>
        <begin position="72"/>
        <end position="90"/>
    </location>
</feature>
<keyword evidence="2 6" id="KW-0812">Transmembrane</keyword>
<organism evidence="8 9">
    <name type="scientific">Aspergillus candidus</name>
    <dbReference type="NCBI Taxonomy" id="41067"/>
    <lineage>
        <taxon>Eukaryota</taxon>
        <taxon>Fungi</taxon>
        <taxon>Dikarya</taxon>
        <taxon>Ascomycota</taxon>
        <taxon>Pezizomycotina</taxon>
        <taxon>Eurotiomycetes</taxon>
        <taxon>Eurotiomycetidae</taxon>
        <taxon>Eurotiales</taxon>
        <taxon>Aspergillaceae</taxon>
        <taxon>Aspergillus</taxon>
        <taxon>Aspergillus subgen. Circumdati</taxon>
    </lineage>
</organism>
<dbReference type="PROSITE" id="PS50850">
    <property type="entry name" value="MFS"/>
    <property type="match status" value="1"/>
</dbReference>
<dbReference type="Proteomes" id="UP000234585">
    <property type="component" value="Unassembled WGS sequence"/>
</dbReference>
<feature type="transmembrane region" description="Helical" evidence="6">
    <location>
        <begin position="397"/>
        <end position="419"/>
    </location>
</feature>
<sequence length="529" mass="57185">MTVDEETPLLSSPSAQSLGDQVKHESTETETKSTRWIVYGCFIGIFLAAADDSIVVSTWAAIASQFNRLSHGLWLVIAYNFGYCVSLPVYSALCNVYGRKDILLWSYILFGVGCLACGISTSLEQLVVARVVAGISGGGMISLVSIVITDLMPPGDVALLRSYANVINVAGRSLGAPIGGLLIQTIGWRWSFLSQIPLVGVCILVAVYGLPASLNETVSAESGSPRSKLAHLDVAGLFTFTLSILTLVFLVQSESSTPGDNSNLPYILLPIFLAAVIAFFLVEAYWAAYPLIPLSILKTPLGGYCAVQILMNGGRFALITNTVPYFIRVKHTSDVLASISLILSSLGVCIGGLISGTVIKRTHRYKHITIAAMCLIATSFVAILIRWRNGCFNWEMVYLFTIGVGMGVIYSAQFVAMSLDAPKGALPTCITTYYLSQQLGLIIGPALGVAVVQRIFGDRLSQELAAFGEKQLVQKIVNDARFSETLPEAIQETIRAAYLRAFQFIPITAVIFAVLTMGIIIYLRETRME</sequence>
<dbReference type="Gene3D" id="1.20.1250.20">
    <property type="entry name" value="MFS general substrate transporter like domains"/>
    <property type="match status" value="1"/>
</dbReference>
<dbReference type="Pfam" id="PF07690">
    <property type="entry name" value="MFS_1"/>
    <property type="match status" value="1"/>
</dbReference>
<dbReference type="AlphaFoldDB" id="A0A2I2F2N5"/>
<feature type="transmembrane region" description="Helical" evidence="6">
    <location>
        <begin position="263"/>
        <end position="289"/>
    </location>
</feature>
<feature type="domain" description="Major facilitator superfamily (MFS) profile" evidence="7">
    <location>
        <begin position="37"/>
        <end position="527"/>
    </location>
</feature>
<dbReference type="SUPFAM" id="SSF103473">
    <property type="entry name" value="MFS general substrate transporter"/>
    <property type="match status" value="1"/>
</dbReference>
<feature type="transmembrane region" description="Helical" evidence="6">
    <location>
        <begin position="365"/>
        <end position="385"/>
    </location>
</feature>
<feature type="transmembrane region" description="Helical" evidence="6">
    <location>
        <begin position="335"/>
        <end position="359"/>
    </location>
</feature>
<dbReference type="Gene3D" id="1.20.1720.10">
    <property type="entry name" value="Multidrug resistance protein D"/>
    <property type="match status" value="1"/>
</dbReference>
<evidence type="ECO:0000313" key="9">
    <source>
        <dbReference type="Proteomes" id="UP000234585"/>
    </source>
</evidence>